<dbReference type="InterPro" id="IPR039426">
    <property type="entry name" value="TonB-dep_rcpt-like"/>
</dbReference>
<dbReference type="PANTHER" id="PTHR32552:SF81">
    <property type="entry name" value="TONB-DEPENDENT OUTER MEMBRANE RECEPTOR"/>
    <property type="match status" value="1"/>
</dbReference>
<comment type="caution">
    <text evidence="16">The sequence shown here is derived from an EMBL/GenBank/DDBJ whole genome shotgun (WGS) entry which is preliminary data.</text>
</comment>
<evidence type="ECO:0000256" key="9">
    <source>
        <dbReference type="ARBA" id="ARBA00023136"/>
    </source>
</evidence>
<dbReference type="InterPro" id="IPR012910">
    <property type="entry name" value="Plug_dom"/>
</dbReference>
<dbReference type="Proteomes" id="UP001589943">
    <property type="component" value="Unassembled WGS sequence"/>
</dbReference>
<accession>A0ABV6PKQ5</accession>
<keyword evidence="13" id="KW-0732">Signal</keyword>
<evidence type="ECO:0000256" key="13">
    <source>
        <dbReference type="SAM" id="SignalP"/>
    </source>
</evidence>
<evidence type="ECO:0000313" key="17">
    <source>
        <dbReference type="Proteomes" id="UP001589943"/>
    </source>
</evidence>
<name>A0ABV6PKQ5_9SPHN</name>
<sequence>MRGKLTLLAGVCAGAIAFPAYAQQADDQPVPGEIVVTAQRTAERLQDVPIAVSAFSNESLEQQQISNPLELQLALPNTTLTYGNFSGTNITIRGIGSPVVAASGDQGVAIHLNDMPLIASRIFDSEFYDLERLEVLRGPQGTLFGRNATAGVFNIITAKPDLSGFKASGEASYGNYNARQIQGMVNVPIGETLGVRLAGIYLKRDGYTRNLNTGNRIDGRDYYSLRGSLKFEPTDSTRLTVTGQYFQEDSNRSRGQKQLCAKDLTGILGCRPDQEGFDAINGDATATGVLASQEFLAIAFGGLGLGELAQFGLGSVYADDGDNYSGAVVPNDVRTVAIDFEPLWKSKQTTIQAELKQDLGPNMTLTLNGGYSHSKYSSSIDYNLTTTRSILNNPGLVNLRDAAAGLGVYSPTARLFATRMLASGAFRPGSNQICTSAYDPLHAGSIGGRIQGCTDNSNEFDYSAGENTQWSLEGRIATNFDGPVNFLLGGLYLENKGKNITYSVIASGFDYMAAFLGILNSGFGASTLGPPFFDSETARAELKTYGVFGEVYFKIADNLKLTGGLRYSNDKKYIAARQPFLNALVPNGTTNVNAVLNTLDNDASIAGQQAYAIQSGTFDAVTGRVVLDWKPELSFTQDTLVYASYTRGNKPGGFNPPYDPNLFPPIPLTFKGETIDAFEIGTKNSFLGGALQLNLTGFYYKYKDFQVSRIINRTSFNDNTNANIYGVELESIIRPERNFTINASLSYLKTKILNFSAIDTRDPSNGRSDVVIIKDLQSAANCVVAPTVQGSVPIATTLALVDGFNAAAGGGLIRPAVPVPGTNSLGAYSLCGALGSFLQSAVPAGTYLFDAGAGGGLFLPGGVARNISGNELANSPNWKFSVGAQYDAKVGGDWTLSPRVDLHMTGNSWGSNFNTARDKISAYEIVNAQIILSGPDSKFSARAFVSNVFDSQAITGKYITDPSSALFTNIYTLDPRTYGVAVGFKF</sequence>
<keyword evidence="3 11" id="KW-1134">Transmembrane beta strand</keyword>
<evidence type="ECO:0000256" key="8">
    <source>
        <dbReference type="ARBA" id="ARBA00023077"/>
    </source>
</evidence>
<keyword evidence="9 11" id="KW-0472">Membrane</keyword>
<reference evidence="16 17" key="1">
    <citation type="submission" date="2024-09" db="EMBL/GenBank/DDBJ databases">
        <authorList>
            <person name="Sun Q."/>
            <person name="Mori K."/>
        </authorList>
    </citation>
    <scope>NUCLEOTIDE SEQUENCE [LARGE SCALE GENOMIC DNA]</scope>
    <source>
        <strain evidence="16 17">NCAIM B.02537</strain>
    </source>
</reference>
<protein>
    <submittedName>
        <fullName evidence="16">TonB-dependent receptor</fullName>
    </submittedName>
</protein>
<feature type="chain" id="PRO_5047066609" evidence="13">
    <location>
        <begin position="23"/>
        <end position="986"/>
    </location>
</feature>
<feature type="signal peptide" evidence="13">
    <location>
        <begin position="1"/>
        <end position="22"/>
    </location>
</feature>
<gene>
    <name evidence="16" type="ORF">ACFFF7_13565</name>
</gene>
<dbReference type="RefSeq" id="WP_379481894.1">
    <property type="nucleotide sequence ID" value="NZ_JBHLTL010000011.1"/>
</dbReference>
<evidence type="ECO:0000256" key="6">
    <source>
        <dbReference type="ARBA" id="ARBA00023004"/>
    </source>
</evidence>
<evidence type="ECO:0000256" key="2">
    <source>
        <dbReference type="ARBA" id="ARBA00022448"/>
    </source>
</evidence>
<keyword evidence="10 11" id="KW-0998">Cell outer membrane</keyword>
<dbReference type="PROSITE" id="PS52016">
    <property type="entry name" value="TONB_DEPENDENT_REC_3"/>
    <property type="match status" value="1"/>
</dbReference>
<dbReference type="Pfam" id="PF00593">
    <property type="entry name" value="TonB_dep_Rec_b-barrel"/>
    <property type="match status" value="1"/>
</dbReference>
<proteinExistence type="inferred from homology"/>
<evidence type="ECO:0000256" key="10">
    <source>
        <dbReference type="ARBA" id="ARBA00023237"/>
    </source>
</evidence>
<keyword evidence="17" id="KW-1185">Reference proteome</keyword>
<keyword evidence="6" id="KW-0408">Iron</keyword>
<comment type="subcellular location">
    <subcellularLocation>
        <location evidence="1 11">Cell outer membrane</location>
        <topology evidence="1 11">Multi-pass membrane protein</topology>
    </subcellularLocation>
</comment>
<evidence type="ECO:0000256" key="7">
    <source>
        <dbReference type="ARBA" id="ARBA00023065"/>
    </source>
</evidence>
<keyword evidence="5 11" id="KW-0812">Transmembrane</keyword>
<comment type="similarity">
    <text evidence="11 12">Belongs to the TonB-dependent receptor family.</text>
</comment>
<evidence type="ECO:0000256" key="5">
    <source>
        <dbReference type="ARBA" id="ARBA00022692"/>
    </source>
</evidence>
<evidence type="ECO:0000256" key="4">
    <source>
        <dbReference type="ARBA" id="ARBA00022496"/>
    </source>
</evidence>
<dbReference type="PANTHER" id="PTHR32552">
    <property type="entry name" value="FERRICHROME IRON RECEPTOR-RELATED"/>
    <property type="match status" value="1"/>
</dbReference>
<dbReference type="InterPro" id="IPR036942">
    <property type="entry name" value="Beta-barrel_TonB_sf"/>
</dbReference>
<dbReference type="EMBL" id="JBHLTL010000011">
    <property type="protein sequence ID" value="MFC0590434.1"/>
    <property type="molecule type" value="Genomic_DNA"/>
</dbReference>
<evidence type="ECO:0000313" key="16">
    <source>
        <dbReference type="EMBL" id="MFC0590434.1"/>
    </source>
</evidence>
<evidence type="ECO:0000256" key="3">
    <source>
        <dbReference type="ARBA" id="ARBA00022452"/>
    </source>
</evidence>
<feature type="domain" description="TonB-dependent receptor-like beta-barrel" evidence="14">
    <location>
        <begin position="345"/>
        <end position="751"/>
    </location>
</feature>
<organism evidence="16 17">
    <name type="scientific">Novosphingobium aquiterrae</name>
    <dbReference type="NCBI Taxonomy" id="624388"/>
    <lineage>
        <taxon>Bacteria</taxon>
        <taxon>Pseudomonadati</taxon>
        <taxon>Pseudomonadota</taxon>
        <taxon>Alphaproteobacteria</taxon>
        <taxon>Sphingomonadales</taxon>
        <taxon>Sphingomonadaceae</taxon>
        <taxon>Novosphingobium</taxon>
    </lineage>
</organism>
<evidence type="ECO:0000256" key="11">
    <source>
        <dbReference type="PROSITE-ProRule" id="PRU01360"/>
    </source>
</evidence>
<evidence type="ECO:0000259" key="14">
    <source>
        <dbReference type="Pfam" id="PF00593"/>
    </source>
</evidence>
<dbReference type="InterPro" id="IPR000531">
    <property type="entry name" value="Beta-barrel_TonB"/>
</dbReference>
<keyword evidence="8 12" id="KW-0798">TonB box</keyword>
<evidence type="ECO:0000259" key="15">
    <source>
        <dbReference type="Pfam" id="PF07715"/>
    </source>
</evidence>
<dbReference type="Gene3D" id="2.40.170.20">
    <property type="entry name" value="TonB-dependent receptor, beta-barrel domain"/>
    <property type="match status" value="3"/>
</dbReference>
<feature type="domain" description="TonB-dependent receptor plug" evidence="15">
    <location>
        <begin position="45"/>
        <end position="152"/>
    </location>
</feature>
<dbReference type="SUPFAM" id="SSF56935">
    <property type="entry name" value="Porins"/>
    <property type="match status" value="1"/>
</dbReference>
<keyword evidence="7" id="KW-0406">Ion transport</keyword>
<dbReference type="Pfam" id="PF07715">
    <property type="entry name" value="Plug"/>
    <property type="match status" value="1"/>
</dbReference>
<evidence type="ECO:0000256" key="1">
    <source>
        <dbReference type="ARBA" id="ARBA00004571"/>
    </source>
</evidence>
<keyword evidence="4" id="KW-0410">Iron transport</keyword>
<evidence type="ECO:0000256" key="12">
    <source>
        <dbReference type="RuleBase" id="RU003357"/>
    </source>
</evidence>
<keyword evidence="2 11" id="KW-0813">Transport</keyword>
<keyword evidence="16" id="KW-0675">Receptor</keyword>